<keyword evidence="1" id="KW-0805">Transcription regulation</keyword>
<evidence type="ECO:0000259" key="4">
    <source>
        <dbReference type="PROSITE" id="PS51000"/>
    </source>
</evidence>
<dbReference type="InterPro" id="IPR001034">
    <property type="entry name" value="DeoR_HTH"/>
</dbReference>
<evidence type="ECO:0000313" key="5">
    <source>
        <dbReference type="EMBL" id="AEV29232.1"/>
    </source>
</evidence>
<organism evidence="5 6">
    <name type="scientific">Sphaerochaeta pleomorpha (strain ATCC BAA-1885 / DSM 22778 / Grapes)</name>
    <dbReference type="NCBI Taxonomy" id="158190"/>
    <lineage>
        <taxon>Bacteria</taxon>
        <taxon>Pseudomonadati</taxon>
        <taxon>Spirochaetota</taxon>
        <taxon>Spirochaetia</taxon>
        <taxon>Spirochaetales</taxon>
        <taxon>Sphaerochaetaceae</taxon>
        <taxon>Sphaerochaeta</taxon>
    </lineage>
</organism>
<dbReference type="EMBL" id="CP003155">
    <property type="protein sequence ID" value="AEV29232.1"/>
    <property type="molecule type" value="Genomic_DNA"/>
</dbReference>
<dbReference type="InterPro" id="IPR018356">
    <property type="entry name" value="Tscrpt_reg_HTH_DeoR_CS"/>
</dbReference>
<dbReference type="PROSITE" id="PS00894">
    <property type="entry name" value="HTH_DEOR_1"/>
    <property type="match status" value="1"/>
</dbReference>
<dbReference type="OrthoDB" id="308679at2"/>
<dbReference type="Gene3D" id="3.40.50.1360">
    <property type="match status" value="1"/>
</dbReference>
<dbReference type="Pfam" id="PF08220">
    <property type="entry name" value="HTH_DeoR"/>
    <property type="match status" value="1"/>
</dbReference>
<dbReference type="STRING" id="158190.SpiGrapes_1421"/>
<dbReference type="InterPro" id="IPR050313">
    <property type="entry name" value="Carb_Metab_HTH_regulators"/>
</dbReference>
<dbReference type="KEGG" id="sgp:SpiGrapes_1421"/>
<dbReference type="PANTHER" id="PTHR30363">
    <property type="entry name" value="HTH-TYPE TRANSCRIPTIONAL REGULATOR SRLR-RELATED"/>
    <property type="match status" value="1"/>
</dbReference>
<evidence type="ECO:0000256" key="3">
    <source>
        <dbReference type="ARBA" id="ARBA00023163"/>
    </source>
</evidence>
<feature type="domain" description="HTH deoR-type" evidence="4">
    <location>
        <begin position="1"/>
        <end position="56"/>
    </location>
</feature>
<dbReference type="SMART" id="SM00420">
    <property type="entry name" value="HTH_DEOR"/>
    <property type="match status" value="1"/>
</dbReference>
<dbReference type="GO" id="GO:0003700">
    <property type="term" value="F:DNA-binding transcription factor activity"/>
    <property type="evidence" value="ECO:0007669"/>
    <property type="project" value="InterPro"/>
</dbReference>
<sequence>MNKRQQVILGLLDQSGFISVADLSARLQVSEMTIRRDLQPLEEKMMIRRVHGGAMTINKCIQEPQFDLRASSSLEAKQTIARLAASLVKEGTTIALDSGTTALALAQSLADYQEITIITTNLRVMNFCLSHSNLQVIVPGGLLRPGEGSLIGSYTLEFLRNIHVDQFFMGIGGIDSKVGVTEYNAEDAAVKRILVENSHQVIALADYSKFNKITFAKICDLEVLDIVVTDGKVPEPLRDSFQQQGITVIQPK</sequence>
<dbReference type="HOGENOM" id="CLU_060699_1_4_12"/>
<dbReference type="PRINTS" id="PR00037">
    <property type="entry name" value="HTHLACR"/>
</dbReference>
<dbReference type="SUPFAM" id="SSF46785">
    <property type="entry name" value="Winged helix' DNA-binding domain"/>
    <property type="match status" value="1"/>
</dbReference>
<dbReference type="RefSeq" id="WP_014270081.1">
    <property type="nucleotide sequence ID" value="NC_016633.1"/>
</dbReference>
<dbReference type="InterPro" id="IPR036388">
    <property type="entry name" value="WH-like_DNA-bd_sf"/>
</dbReference>
<keyword evidence="3" id="KW-0804">Transcription</keyword>
<name>G8QUJ9_SPHPG</name>
<dbReference type="Proteomes" id="UP000005632">
    <property type="component" value="Chromosome"/>
</dbReference>
<accession>G8QUJ9</accession>
<protein>
    <submittedName>
        <fullName evidence="5">Transcriptional regulator of sugar metabolism</fullName>
    </submittedName>
</protein>
<dbReference type="PROSITE" id="PS51000">
    <property type="entry name" value="HTH_DEOR_2"/>
    <property type="match status" value="1"/>
</dbReference>
<evidence type="ECO:0000256" key="2">
    <source>
        <dbReference type="ARBA" id="ARBA00023125"/>
    </source>
</evidence>
<dbReference type="InterPro" id="IPR037171">
    <property type="entry name" value="NagB/RpiA_transferase-like"/>
</dbReference>
<evidence type="ECO:0000313" key="6">
    <source>
        <dbReference type="Proteomes" id="UP000005632"/>
    </source>
</evidence>
<gene>
    <name evidence="5" type="ordered locus">SpiGrapes_1421</name>
</gene>
<dbReference type="SUPFAM" id="SSF100950">
    <property type="entry name" value="NagB/RpiA/CoA transferase-like"/>
    <property type="match status" value="1"/>
</dbReference>
<dbReference type="SMART" id="SM01134">
    <property type="entry name" value="DeoRC"/>
    <property type="match status" value="1"/>
</dbReference>
<dbReference type="eggNOG" id="COG1349">
    <property type="taxonomic scope" value="Bacteria"/>
</dbReference>
<dbReference type="Gene3D" id="1.10.10.10">
    <property type="entry name" value="Winged helix-like DNA-binding domain superfamily/Winged helix DNA-binding domain"/>
    <property type="match status" value="1"/>
</dbReference>
<dbReference type="AlphaFoldDB" id="G8QUJ9"/>
<keyword evidence="6" id="KW-1185">Reference proteome</keyword>
<dbReference type="InterPro" id="IPR036390">
    <property type="entry name" value="WH_DNA-bd_sf"/>
</dbReference>
<evidence type="ECO:0000256" key="1">
    <source>
        <dbReference type="ARBA" id="ARBA00023015"/>
    </source>
</evidence>
<dbReference type="InterPro" id="IPR014036">
    <property type="entry name" value="DeoR-like_C"/>
</dbReference>
<dbReference type="GO" id="GO:0003677">
    <property type="term" value="F:DNA binding"/>
    <property type="evidence" value="ECO:0007669"/>
    <property type="project" value="UniProtKB-KW"/>
</dbReference>
<keyword evidence="2" id="KW-0238">DNA-binding</keyword>
<reference evidence="5 6" key="1">
    <citation type="submission" date="2011-11" db="EMBL/GenBank/DDBJ databases">
        <title>Complete sequence of Spirochaeta sp. grapes.</title>
        <authorList>
            <consortium name="US DOE Joint Genome Institute"/>
            <person name="Lucas S."/>
            <person name="Han J."/>
            <person name="Lapidus A."/>
            <person name="Cheng J.-F."/>
            <person name="Goodwin L."/>
            <person name="Pitluck S."/>
            <person name="Peters L."/>
            <person name="Ovchinnikova G."/>
            <person name="Munk A.C."/>
            <person name="Detter J.C."/>
            <person name="Han C."/>
            <person name="Tapia R."/>
            <person name="Land M."/>
            <person name="Hauser L."/>
            <person name="Kyrpides N."/>
            <person name="Ivanova N."/>
            <person name="Pagani I."/>
            <person name="Ritalahtilisa K."/>
            <person name="Loeffler F."/>
            <person name="Woyke T."/>
        </authorList>
    </citation>
    <scope>NUCLEOTIDE SEQUENCE [LARGE SCALE GENOMIC DNA]</scope>
    <source>
        <strain evidence="6">ATCC BAA-1885 / DSM 22778 / Grapes</strain>
    </source>
</reference>
<dbReference type="Pfam" id="PF00455">
    <property type="entry name" value="DeoRC"/>
    <property type="match status" value="1"/>
</dbReference>
<dbReference type="PANTHER" id="PTHR30363:SF44">
    <property type="entry name" value="AGA OPERON TRANSCRIPTIONAL REPRESSOR-RELATED"/>
    <property type="match status" value="1"/>
</dbReference>
<proteinExistence type="predicted"/>